<dbReference type="GO" id="GO:0016208">
    <property type="term" value="F:AMP binding"/>
    <property type="evidence" value="ECO:0007669"/>
    <property type="project" value="TreeGrafter"/>
</dbReference>
<comment type="function">
    <text evidence="2 11">Catalyzes a salvage reaction resulting in the formation of AMP, that is energically less costly than de novo synthesis.</text>
</comment>
<reference evidence="13 14" key="1">
    <citation type="submission" date="2016-11" db="EMBL/GenBank/DDBJ databases">
        <title>Study of marine rhodopsin-containing bacteria.</title>
        <authorList>
            <person name="Yoshizawa S."/>
            <person name="Kumagai Y."/>
            <person name="Kogure K."/>
        </authorList>
    </citation>
    <scope>NUCLEOTIDE SEQUENCE [LARGE SCALE GENOMIC DNA]</scope>
    <source>
        <strain evidence="13 14">SG-29</strain>
    </source>
</reference>
<dbReference type="EC" id="2.4.2.7" evidence="6 11"/>
<comment type="subcellular location">
    <subcellularLocation>
        <location evidence="3 11">Cytoplasm</location>
    </subcellularLocation>
</comment>
<dbReference type="OrthoDB" id="9803963at2"/>
<evidence type="ECO:0000256" key="5">
    <source>
        <dbReference type="ARBA" id="ARBA00008391"/>
    </source>
</evidence>
<proteinExistence type="inferred from homology"/>
<evidence type="ECO:0000313" key="14">
    <source>
        <dbReference type="Proteomes" id="UP000216446"/>
    </source>
</evidence>
<dbReference type="UniPathway" id="UPA00588">
    <property type="reaction ID" value="UER00646"/>
</dbReference>
<evidence type="ECO:0000259" key="12">
    <source>
        <dbReference type="Pfam" id="PF00156"/>
    </source>
</evidence>
<dbReference type="FunFam" id="3.40.50.2020:FF:000021">
    <property type="entry name" value="Adenine phosphoribosyltransferase"/>
    <property type="match status" value="1"/>
</dbReference>
<keyword evidence="9 11" id="KW-0808">Transferase</keyword>
<dbReference type="NCBIfam" id="NF002634">
    <property type="entry name" value="PRK02304.1-3"/>
    <property type="match status" value="1"/>
</dbReference>
<dbReference type="FunCoup" id="A0A259U073">
    <property type="interactions" value="383"/>
</dbReference>
<dbReference type="GO" id="GO:0003999">
    <property type="term" value="F:adenine phosphoribosyltransferase activity"/>
    <property type="evidence" value="ECO:0007669"/>
    <property type="project" value="UniProtKB-UniRule"/>
</dbReference>
<keyword evidence="10 11" id="KW-0660">Purine salvage</keyword>
<comment type="caution">
    <text evidence="13">The sequence shown here is derived from an EMBL/GenBank/DDBJ whole genome shotgun (WGS) entry which is preliminary data.</text>
</comment>
<dbReference type="NCBIfam" id="NF002636">
    <property type="entry name" value="PRK02304.1-5"/>
    <property type="match status" value="1"/>
</dbReference>
<dbReference type="PANTHER" id="PTHR32315:SF3">
    <property type="entry name" value="ADENINE PHOSPHORIBOSYLTRANSFERASE"/>
    <property type="match status" value="1"/>
</dbReference>
<keyword evidence="14" id="KW-1185">Reference proteome</keyword>
<sequence>MSDFDAAVRTVPDFPEPGIQFKDLTPVLANAALFARGVEALAEPWKDAGVTHVLAIESRGYWFGGALAVRLGAGLVPARKPGKLPLAGPRETYALEYGEDAIELPKDVLPPGARVLVHDDVIATGGTAGAACRLVSREGAAVVGASFVLELAFLGGRAALPEGTRVHALMTEG</sequence>
<dbReference type="GO" id="GO:0002055">
    <property type="term" value="F:adenine binding"/>
    <property type="evidence" value="ECO:0007669"/>
    <property type="project" value="TreeGrafter"/>
</dbReference>
<evidence type="ECO:0000256" key="2">
    <source>
        <dbReference type="ARBA" id="ARBA00003968"/>
    </source>
</evidence>
<evidence type="ECO:0000256" key="3">
    <source>
        <dbReference type="ARBA" id="ARBA00004496"/>
    </source>
</evidence>
<comment type="catalytic activity">
    <reaction evidence="1 11">
        <text>AMP + diphosphate = 5-phospho-alpha-D-ribose 1-diphosphate + adenine</text>
        <dbReference type="Rhea" id="RHEA:16609"/>
        <dbReference type="ChEBI" id="CHEBI:16708"/>
        <dbReference type="ChEBI" id="CHEBI:33019"/>
        <dbReference type="ChEBI" id="CHEBI:58017"/>
        <dbReference type="ChEBI" id="CHEBI:456215"/>
        <dbReference type="EC" id="2.4.2.7"/>
    </reaction>
</comment>
<evidence type="ECO:0000256" key="9">
    <source>
        <dbReference type="ARBA" id="ARBA00022679"/>
    </source>
</evidence>
<dbReference type="InterPro" id="IPR000836">
    <property type="entry name" value="PRTase_dom"/>
</dbReference>
<dbReference type="GO" id="GO:0005737">
    <property type="term" value="C:cytoplasm"/>
    <property type="evidence" value="ECO:0007669"/>
    <property type="project" value="UniProtKB-SubCell"/>
</dbReference>
<dbReference type="Gene3D" id="3.40.50.2020">
    <property type="match status" value="1"/>
</dbReference>
<dbReference type="GO" id="GO:0044209">
    <property type="term" value="P:AMP salvage"/>
    <property type="evidence" value="ECO:0007669"/>
    <property type="project" value="UniProtKB-UniRule"/>
</dbReference>
<dbReference type="GO" id="GO:0006166">
    <property type="term" value="P:purine ribonucleoside salvage"/>
    <property type="evidence" value="ECO:0007669"/>
    <property type="project" value="UniProtKB-KW"/>
</dbReference>
<dbReference type="InParanoid" id="A0A259U073"/>
<dbReference type="InterPro" id="IPR050054">
    <property type="entry name" value="UPRTase/APRTase"/>
</dbReference>
<evidence type="ECO:0000256" key="8">
    <source>
        <dbReference type="ARBA" id="ARBA00022676"/>
    </source>
</evidence>
<organism evidence="13 14">
    <name type="scientific">Rubricoccus marinus</name>
    <dbReference type="NCBI Taxonomy" id="716817"/>
    <lineage>
        <taxon>Bacteria</taxon>
        <taxon>Pseudomonadati</taxon>
        <taxon>Rhodothermota</taxon>
        <taxon>Rhodothermia</taxon>
        <taxon>Rhodothermales</taxon>
        <taxon>Rubricoccaceae</taxon>
        <taxon>Rubricoccus</taxon>
    </lineage>
</organism>
<accession>A0A259U073</accession>
<evidence type="ECO:0000256" key="10">
    <source>
        <dbReference type="ARBA" id="ARBA00022726"/>
    </source>
</evidence>
<dbReference type="CDD" id="cd06223">
    <property type="entry name" value="PRTases_typeI"/>
    <property type="match status" value="1"/>
</dbReference>
<dbReference type="InterPro" id="IPR005764">
    <property type="entry name" value="Ade_phspho_trans"/>
</dbReference>
<comment type="subunit">
    <text evidence="11">Homodimer.</text>
</comment>
<dbReference type="Pfam" id="PF00156">
    <property type="entry name" value="Pribosyltran"/>
    <property type="match status" value="1"/>
</dbReference>
<feature type="domain" description="Phosphoribosyltransferase" evidence="12">
    <location>
        <begin position="48"/>
        <end position="145"/>
    </location>
</feature>
<evidence type="ECO:0000313" key="13">
    <source>
        <dbReference type="EMBL" id="OZC03402.1"/>
    </source>
</evidence>
<dbReference type="RefSeq" id="WP_094548723.1">
    <property type="nucleotide sequence ID" value="NZ_MQWB01000001.1"/>
</dbReference>
<dbReference type="EMBL" id="MQWB01000001">
    <property type="protein sequence ID" value="OZC03402.1"/>
    <property type="molecule type" value="Genomic_DNA"/>
</dbReference>
<dbReference type="SUPFAM" id="SSF53271">
    <property type="entry name" value="PRTase-like"/>
    <property type="match status" value="1"/>
</dbReference>
<dbReference type="Proteomes" id="UP000216446">
    <property type="component" value="Unassembled WGS sequence"/>
</dbReference>
<evidence type="ECO:0000256" key="11">
    <source>
        <dbReference type="HAMAP-Rule" id="MF_00004"/>
    </source>
</evidence>
<dbReference type="PANTHER" id="PTHR32315">
    <property type="entry name" value="ADENINE PHOSPHORIBOSYLTRANSFERASE"/>
    <property type="match status" value="1"/>
</dbReference>
<dbReference type="AlphaFoldDB" id="A0A259U073"/>
<protein>
    <recommendedName>
        <fullName evidence="6 11">Adenine phosphoribosyltransferase</fullName>
        <shortName evidence="11">APRT</shortName>
        <ecNumber evidence="6 11">2.4.2.7</ecNumber>
    </recommendedName>
</protein>
<evidence type="ECO:0000256" key="7">
    <source>
        <dbReference type="ARBA" id="ARBA00022490"/>
    </source>
</evidence>
<gene>
    <name evidence="11" type="primary">apt</name>
    <name evidence="13" type="ORF">BSZ36_10665</name>
</gene>
<keyword evidence="8 11" id="KW-0328">Glycosyltransferase</keyword>
<name>A0A259U073_9BACT</name>
<comment type="pathway">
    <text evidence="4 11">Purine metabolism; AMP biosynthesis via salvage pathway; AMP from adenine: step 1/1.</text>
</comment>
<keyword evidence="7 11" id="KW-0963">Cytoplasm</keyword>
<dbReference type="HAMAP" id="MF_00004">
    <property type="entry name" value="Aden_phosphoribosyltr"/>
    <property type="match status" value="1"/>
</dbReference>
<dbReference type="GO" id="GO:0006168">
    <property type="term" value="P:adenine salvage"/>
    <property type="evidence" value="ECO:0007669"/>
    <property type="project" value="InterPro"/>
</dbReference>
<comment type="similarity">
    <text evidence="5 11">Belongs to the purine/pyrimidine phosphoribosyltransferase family.</text>
</comment>
<evidence type="ECO:0000256" key="6">
    <source>
        <dbReference type="ARBA" id="ARBA00011893"/>
    </source>
</evidence>
<evidence type="ECO:0000256" key="1">
    <source>
        <dbReference type="ARBA" id="ARBA00000868"/>
    </source>
</evidence>
<dbReference type="InterPro" id="IPR029057">
    <property type="entry name" value="PRTase-like"/>
</dbReference>
<evidence type="ECO:0000256" key="4">
    <source>
        <dbReference type="ARBA" id="ARBA00004659"/>
    </source>
</evidence>